<sequence length="215" mass="23919">MKMEQYLAKMKNLADKLKLAGSPISSSDLMIQTLNGLDSEYNPVVVKLSDQTNISWVDFQAQLLAFESRLDQLNNFNNINLNASANFASKNESGGNKFGSRGGWRGSNSRGMRGGRGRARMSKPPRPICQICGKFGHTAAQCYYRFDKSYTGKNHYAEGEGSHSAFVASPYHGQDYEWYFDSGASNHVTHQSGQLQDLNENNGQIDREGTSKRET</sequence>
<gene>
    <name evidence="1" type="ORF">MILVUS5_LOCUS829</name>
</gene>
<dbReference type="Proteomes" id="UP001177021">
    <property type="component" value="Unassembled WGS sequence"/>
</dbReference>
<evidence type="ECO:0000313" key="1">
    <source>
        <dbReference type="EMBL" id="CAJ2628658.1"/>
    </source>
</evidence>
<dbReference type="EMBL" id="CASHSV030000001">
    <property type="protein sequence ID" value="CAJ2628658.1"/>
    <property type="molecule type" value="Genomic_DNA"/>
</dbReference>
<evidence type="ECO:0000313" key="2">
    <source>
        <dbReference type="Proteomes" id="UP001177021"/>
    </source>
</evidence>
<name>A0ACB0I9J5_TRIPR</name>
<reference evidence="1" key="1">
    <citation type="submission" date="2023-10" db="EMBL/GenBank/DDBJ databases">
        <authorList>
            <person name="Rodriguez Cubillos JULIANA M."/>
            <person name="De Vega J."/>
        </authorList>
    </citation>
    <scope>NUCLEOTIDE SEQUENCE</scope>
</reference>
<proteinExistence type="predicted"/>
<protein>
    <submittedName>
        <fullName evidence="1">Uncharacterized protein</fullName>
    </submittedName>
</protein>
<accession>A0ACB0I9J5</accession>
<organism evidence="1 2">
    <name type="scientific">Trifolium pratense</name>
    <name type="common">Red clover</name>
    <dbReference type="NCBI Taxonomy" id="57577"/>
    <lineage>
        <taxon>Eukaryota</taxon>
        <taxon>Viridiplantae</taxon>
        <taxon>Streptophyta</taxon>
        <taxon>Embryophyta</taxon>
        <taxon>Tracheophyta</taxon>
        <taxon>Spermatophyta</taxon>
        <taxon>Magnoliopsida</taxon>
        <taxon>eudicotyledons</taxon>
        <taxon>Gunneridae</taxon>
        <taxon>Pentapetalae</taxon>
        <taxon>rosids</taxon>
        <taxon>fabids</taxon>
        <taxon>Fabales</taxon>
        <taxon>Fabaceae</taxon>
        <taxon>Papilionoideae</taxon>
        <taxon>50 kb inversion clade</taxon>
        <taxon>NPAAA clade</taxon>
        <taxon>Hologalegina</taxon>
        <taxon>IRL clade</taxon>
        <taxon>Trifolieae</taxon>
        <taxon>Trifolium</taxon>
    </lineage>
</organism>
<comment type="caution">
    <text evidence="1">The sequence shown here is derived from an EMBL/GenBank/DDBJ whole genome shotgun (WGS) entry which is preliminary data.</text>
</comment>
<keyword evidence="2" id="KW-1185">Reference proteome</keyword>